<organism evidence="1 2">
    <name type="scientific">Cryphonectria parasitica (strain ATCC 38755 / EP155)</name>
    <dbReference type="NCBI Taxonomy" id="660469"/>
    <lineage>
        <taxon>Eukaryota</taxon>
        <taxon>Fungi</taxon>
        <taxon>Dikarya</taxon>
        <taxon>Ascomycota</taxon>
        <taxon>Pezizomycotina</taxon>
        <taxon>Sordariomycetes</taxon>
        <taxon>Sordariomycetidae</taxon>
        <taxon>Diaporthales</taxon>
        <taxon>Cryphonectriaceae</taxon>
        <taxon>Cryphonectria-Endothia species complex</taxon>
        <taxon>Cryphonectria</taxon>
    </lineage>
</organism>
<evidence type="ECO:0000313" key="1">
    <source>
        <dbReference type="EMBL" id="KAF3766238.1"/>
    </source>
</evidence>
<sequence>MLAVSRLVSADPQTAQIYLQPVGSTTSPVQLAEITYDITTSDASASVTSYEAPELPESASLVRIGLYDPRAKKWAGSTSVASVENFGKGYSPHFLLSLDAPRGGKEVEGGPKEARVLGASLRGVRIDAGQTRDFGPQAGLLVTGRGKQPELNRPVVLSPEGKKVEKEEKTFLQKYWWMIGIAVFLAMSGGGGEGK</sequence>
<protein>
    <recommendedName>
        <fullName evidence="3">ER membrane protein complex subunit 10</fullName>
    </recommendedName>
</protein>
<dbReference type="RefSeq" id="XP_040777199.1">
    <property type="nucleotide sequence ID" value="XM_040921453.1"/>
</dbReference>
<evidence type="ECO:0008006" key="3">
    <source>
        <dbReference type="Google" id="ProtNLM"/>
    </source>
</evidence>
<comment type="caution">
    <text evidence="1">The sequence shown here is derived from an EMBL/GenBank/DDBJ whole genome shotgun (WGS) entry which is preliminary data.</text>
</comment>
<reference evidence="1" key="1">
    <citation type="journal article" date="2020" name="Phytopathology">
        <title>Genome sequence of the chestnut blight fungus Cryphonectria parasitica EP155: A fundamental resource for an archetypical invasive plant pathogen.</title>
        <authorList>
            <person name="Crouch J.A."/>
            <person name="Dawe A."/>
            <person name="Aerts A."/>
            <person name="Barry K."/>
            <person name="Churchill A.C.L."/>
            <person name="Grimwood J."/>
            <person name="Hillman B."/>
            <person name="Milgroom M.G."/>
            <person name="Pangilinan J."/>
            <person name="Smith M."/>
            <person name="Salamov A."/>
            <person name="Schmutz J."/>
            <person name="Yadav J."/>
            <person name="Grigoriev I.V."/>
            <person name="Nuss D."/>
        </authorList>
    </citation>
    <scope>NUCLEOTIDE SEQUENCE</scope>
    <source>
        <strain evidence="1">EP155</strain>
    </source>
</reference>
<dbReference type="Proteomes" id="UP000803844">
    <property type="component" value="Unassembled WGS sequence"/>
</dbReference>
<accession>A0A9P4Y476</accession>
<dbReference type="EMBL" id="MU032347">
    <property type="protein sequence ID" value="KAF3766238.1"/>
    <property type="molecule type" value="Genomic_DNA"/>
</dbReference>
<dbReference type="GeneID" id="63838582"/>
<dbReference type="OrthoDB" id="1894652at2759"/>
<proteinExistence type="predicted"/>
<name>A0A9P4Y476_CRYP1</name>
<gene>
    <name evidence="1" type="ORF">M406DRAFT_339493</name>
</gene>
<keyword evidence="2" id="KW-1185">Reference proteome</keyword>
<evidence type="ECO:0000313" key="2">
    <source>
        <dbReference type="Proteomes" id="UP000803844"/>
    </source>
</evidence>
<dbReference type="PANTHER" id="PTHR39219">
    <property type="entry name" value="ER MEMBRANE PROTEIN COMPLEX SUBUNIT 10"/>
    <property type="match status" value="1"/>
</dbReference>
<dbReference type="PANTHER" id="PTHR39219:SF1">
    <property type="entry name" value="ER MEMBRANE PROTEIN COMPLEX SUBUNIT 10"/>
    <property type="match status" value="1"/>
</dbReference>
<dbReference type="AlphaFoldDB" id="A0A9P4Y476"/>
<dbReference type="Pfam" id="PF21203">
    <property type="entry name" value="ECM10"/>
    <property type="match status" value="1"/>
</dbReference>